<organism evidence="1 2">
    <name type="scientific">Mikania micrantha</name>
    <name type="common">bitter vine</name>
    <dbReference type="NCBI Taxonomy" id="192012"/>
    <lineage>
        <taxon>Eukaryota</taxon>
        <taxon>Viridiplantae</taxon>
        <taxon>Streptophyta</taxon>
        <taxon>Embryophyta</taxon>
        <taxon>Tracheophyta</taxon>
        <taxon>Spermatophyta</taxon>
        <taxon>Magnoliopsida</taxon>
        <taxon>eudicotyledons</taxon>
        <taxon>Gunneridae</taxon>
        <taxon>Pentapetalae</taxon>
        <taxon>asterids</taxon>
        <taxon>campanulids</taxon>
        <taxon>Asterales</taxon>
        <taxon>Asteraceae</taxon>
        <taxon>Asteroideae</taxon>
        <taxon>Heliantheae alliance</taxon>
        <taxon>Eupatorieae</taxon>
        <taxon>Mikania</taxon>
    </lineage>
</organism>
<dbReference type="EMBL" id="SZYD01000007">
    <property type="protein sequence ID" value="KAD5802394.1"/>
    <property type="molecule type" value="Genomic_DNA"/>
</dbReference>
<name>A0A5N6NZH3_9ASTR</name>
<proteinExistence type="predicted"/>
<evidence type="ECO:0000313" key="2">
    <source>
        <dbReference type="Proteomes" id="UP000326396"/>
    </source>
</evidence>
<dbReference type="AlphaFoldDB" id="A0A5N6NZH3"/>
<comment type="caution">
    <text evidence="1">The sequence shown here is derived from an EMBL/GenBank/DDBJ whole genome shotgun (WGS) entry which is preliminary data.</text>
</comment>
<evidence type="ECO:0000313" key="1">
    <source>
        <dbReference type="EMBL" id="KAD5802394.1"/>
    </source>
</evidence>
<gene>
    <name evidence="1" type="ORF">E3N88_13754</name>
</gene>
<dbReference type="PANTHER" id="PTHR47150">
    <property type="entry name" value="OS12G0169200 PROTEIN"/>
    <property type="match status" value="1"/>
</dbReference>
<reference evidence="1 2" key="1">
    <citation type="submission" date="2019-05" db="EMBL/GenBank/DDBJ databases">
        <title>Mikania micrantha, genome provides insights into the molecular mechanism of rapid growth.</title>
        <authorList>
            <person name="Liu B."/>
        </authorList>
    </citation>
    <scope>NUCLEOTIDE SEQUENCE [LARGE SCALE GENOMIC DNA]</scope>
    <source>
        <strain evidence="1">NLD-2019</strain>
        <tissue evidence="1">Leaf</tissue>
    </source>
</reference>
<dbReference type="InterPro" id="IPR006912">
    <property type="entry name" value="Harbinger_derived_prot"/>
</dbReference>
<dbReference type="PANTHER" id="PTHR47150:SF4">
    <property type="entry name" value="HARBINGER TRANSPOSASE-DERIVED PROTEIN-RELATED"/>
    <property type="match status" value="1"/>
</dbReference>
<sequence>MDSISGLALALPLSIGSLSCRYRMSRNFFSRVCDDLEQNYDFFQQRCDRRGSLDCTHWEWDNCLTAGRGQFQRGDRPRPSFMLEAVASQDLWIWHAFFGATGSNNDINVLDQPSIFNDLIEGMAPSQQFICNDTTYKYEYYLVDEGTRKDIERAFGVLKQKWYMIQHPARAWKPSLIRNALYACVILHNMIIKDNSRPICEFYEEDDPNLVKHVEISDEEKQANRQVLRYKDTHANLKADLIEHLWKNREV</sequence>
<protein>
    <recommendedName>
        <fullName evidence="3">DDE Tnp4 domain-containing protein</fullName>
    </recommendedName>
</protein>
<evidence type="ECO:0008006" key="3">
    <source>
        <dbReference type="Google" id="ProtNLM"/>
    </source>
</evidence>
<dbReference type="Proteomes" id="UP000326396">
    <property type="component" value="Linkage Group LG15"/>
</dbReference>
<keyword evidence="2" id="KW-1185">Reference proteome</keyword>
<accession>A0A5N6NZH3</accession>
<dbReference type="OrthoDB" id="1926684at2759"/>
<dbReference type="Pfam" id="PF04827">
    <property type="entry name" value="Plant_tran"/>
    <property type="match status" value="1"/>
</dbReference>